<protein>
    <submittedName>
        <fullName evidence="2">R3H domain-containing protein 2 isoform X5</fullName>
    </submittedName>
</protein>
<evidence type="ECO:0000256" key="1">
    <source>
        <dbReference type="SAM" id="MobiDB-lite"/>
    </source>
</evidence>
<proteinExistence type="predicted"/>
<dbReference type="Proteomes" id="UP001279410">
    <property type="component" value="Unassembled WGS sequence"/>
</dbReference>
<organism evidence="2 3">
    <name type="scientific">Lates japonicus</name>
    <name type="common">Japanese lates</name>
    <dbReference type="NCBI Taxonomy" id="270547"/>
    <lineage>
        <taxon>Eukaryota</taxon>
        <taxon>Metazoa</taxon>
        <taxon>Chordata</taxon>
        <taxon>Craniata</taxon>
        <taxon>Vertebrata</taxon>
        <taxon>Euteleostomi</taxon>
        <taxon>Actinopterygii</taxon>
        <taxon>Neopterygii</taxon>
        <taxon>Teleostei</taxon>
        <taxon>Neoteleostei</taxon>
        <taxon>Acanthomorphata</taxon>
        <taxon>Carangaria</taxon>
        <taxon>Carangaria incertae sedis</taxon>
        <taxon>Centropomidae</taxon>
        <taxon>Lates</taxon>
    </lineage>
</organism>
<accession>A0AAD3NEL8</accession>
<gene>
    <name evidence="2" type="ORF">AKAME5_002235500</name>
</gene>
<comment type="caution">
    <text evidence="2">The sequence shown here is derived from an EMBL/GenBank/DDBJ whole genome shotgun (WGS) entry which is preliminary data.</text>
</comment>
<reference evidence="2" key="1">
    <citation type="submission" date="2022-08" db="EMBL/GenBank/DDBJ databases">
        <title>Genome sequencing of akame (Lates japonicus).</title>
        <authorList>
            <person name="Hashiguchi Y."/>
            <person name="Takahashi H."/>
        </authorList>
    </citation>
    <scope>NUCLEOTIDE SEQUENCE</scope>
    <source>
        <strain evidence="2">Kochi</strain>
    </source>
</reference>
<feature type="compositionally biased region" description="Polar residues" evidence="1">
    <location>
        <begin position="1"/>
        <end position="28"/>
    </location>
</feature>
<name>A0AAD3NEL8_LATJO</name>
<feature type="region of interest" description="Disordered" evidence="1">
    <location>
        <begin position="1"/>
        <end position="72"/>
    </location>
</feature>
<dbReference type="AlphaFoldDB" id="A0AAD3NEL8"/>
<evidence type="ECO:0000313" key="3">
    <source>
        <dbReference type="Proteomes" id="UP001279410"/>
    </source>
</evidence>
<keyword evidence="3" id="KW-1185">Reference proteome</keyword>
<dbReference type="EMBL" id="BRZM01000494">
    <property type="protein sequence ID" value="GLD71035.1"/>
    <property type="molecule type" value="Genomic_DNA"/>
</dbReference>
<sequence>MQVSFLQSSQNGYINDSRLSTEGYCSSSQKRRQIFRGNRESSSRASSSRQSRKHRYHSRQPHSPRLRLRLPCCPPRRQHPKGNHMIAQSGGCLCSPLSLSPYSSPFLPPGSPASFSPQQYNGTGEALNCNDCYRHHPHSSQEKSCPQFSEMMLESAGSSENPSPPMYQALPRCSPSTRLHRPGYIGGHHGSAYASVWLPARHWTPHPPPPPPPPSW</sequence>
<evidence type="ECO:0000313" key="2">
    <source>
        <dbReference type="EMBL" id="GLD71035.1"/>
    </source>
</evidence>
<feature type="compositionally biased region" description="Basic residues" evidence="1">
    <location>
        <begin position="50"/>
        <end position="68"/>
    </location>
</feature>